<name>A0ACB9R201_9MYRT</name>
<evidence type="ECO:0000313" key="1">
    <source>
        <dbReference type="EMBL" id="KAI4372548.1"/>
    </source>
</evidence>
<dbReference type="EMBL" id="CM042883">
    <property type="protein sequence ID" value="KAI4372548.1"/>
    <property type="molecule type" value="Genomic_DNA"/>
</dbReference>
<evidence type="ECO:0000313" key="2">
    <source>
        <dbReference type="Proteomes" id="UP001057402"/>
    </source>
</evidence>
<proteinExistence type="predicted"/>
<gene>
    <name evidence="1" type="ORF">MLD38_010764</name>
</gene>
<dbReference type="Proteomes" id="UP001057402">
    <property type="component" value="Chromosome 4"/>
</dbReference>
<organism evidence="1 2">
    <name type="scientific">Melastoma candidum</name>
    <dbReference type="NCBI Taxonomy" id="119954"/>
    <lineage>
        <taxon>Eukaryota</taxon>
        <taxon>Viridiplantae</taxon>
        <taxon>Streptophyta</taxon>
        <taxon>Embryophyta</taxon>
        <taxon>Tracheophyta</taxon>
        <taxon>Spermatophyta</taxon>
        <taxon>Magnoliopsida</taxon>
        <taxon>eudicotyledons</taxon>
        <taxon>Gunneridae</taxon>
        <taxon>Pentapetalae</taxon>
        <taxon>rosids</taxon>
        <taxon>malvids</taxon>
        <taxon>Myrtales</taxon>
        <taxon>Melastomataceae</taxon>
        <taxon>Melastomatoideae</taxon>
        <taxon>Melastomateae</taxon>
        <taxon>Melastoma</taxon>
    </lineage>
</organism>
<protein>
    <submittedName>
        <fullName evidence="1">Uncharacterized protein</fullName>
    </submittedName>
</protein>
<reference evidence="2" key="1">
    <citation type="journal article" date="2023" name="Front. Plant Sci.">
        <title>Chromosomal-level genome assembly of Melastoma candidum provides insights into trichome evolution.</title>
        <authorList>
            <person name="Zhong Y."/>
            <person name="Wu W."/>
            <person name="Sun C."/>
            <person name="Zou P."/>
            <person name="Liu Y."/>
            <person name="Dai S."/>
            <person name="Zhou R."/>
        </authorList>
    </citation>
    <scope>NUCLEOTIDE SEQUENCE [LARGE SCALE GENOMIC DNA]</scope>
</reference>
<comment type="caution">
    <text evidence="1">The sequence shown here is derived from an EMBL/GenBank/DDBJ whole genome shotgun (WGS) entry which is preliminary data.</text>
</comment>
<keyword evidence="2" id="KW-1185">Reference proteome</keyword>
<sequence>MEKMEEQLLERLGLIKSWKTKDLVSETHIDPEKRKLVISQQSGLKNMCQMIGRIEASSIGGSGSLFSQTPEEYFGFVEGSKSSKEAEERGDSSAPAKKGGGSSISSDGSEEVTTDALQGEGTQICRSKETSDG</sequence>
<accession>A0ACB9R201</accession>